<dbReference type="PROSITE" id="PS50943">
    <property type="entry name" value="HTH_CROC1"/>
    <property type="match status" value="1"/>
</dbReference>
<keyword evidence="4" id="KW-0238">DNA-binding</keyword>
<sequence>MDWHKRLTQAREAKNIKKSAFAKLVGVSAPTVTDWENGDTKMIEGNNLIKVCQVLEVSPDWLLHGTEKTKEEAQRLFPGAVPISLIEDDAEALYSVKLVQLRLQAGVTGFQTEPDSTDGGTLGLSKSWVHRKGFDPASLLAVKVRGESMEPTFYEGDTIVINLADKKLIDNGVFAVNYGGEAVVKRLSRDAGQWWLMSDNSDQRKFYRRNCHGNECIIIGKVVRREGDHF</sequence>
<dbReference type="SMART" id="SM00530">
    <property type="entry name" value="HTH_XRE"/>
    <property type="match status" value="1"/>
</dbReference>
<dbReference type="SUPFAM" id="SSF47413">
    <property type="entry name" value="lambda repressor-like DNA-binding domains"/>
    <property type="match status" value="1"/>
</dbReference>
<dbReference type="Pfam" id="PF01381">
    <property type="entry name" value="HTH_3"/>
    <property type="match status" value="1"/>
</dbReference>
<dbReference type="Proteomes" id="UP000092634">
    <property type="component" value="Unassembled WGS sequence"/>
</dbReference>
<keyword evidence="5" id="KW-0804">Transcription</keyword>
<evidence type="ECO:0000313" key="7">
    <source>
        <dbReference type="EMBL" id="OFJ49584.1"/>
    </source>
</evidence>
<evidence type="ECO:0000259" key="6">
    <source>
        <dbReference type="PROSITE" id="PS50943"/>
    </source>
</evidence>
<dbReference type="Gene3D" id="2.10.109.10">
    <property type="entry name" value="Umud Fragment, subunit A"/>
    <property type="match status" value="1"/>
</dbReference>
<dbReference type="CDD" id="cd06529">
    <property type="entry name" value="S24_LexA-like"/>
    <property type="match status" value="1"/>
</dbReference>
<dbReference type="InterPro" id="IPR039418">
    <property type="entry name" value="LexA-like"/>
</dbReference>
<dbReference type="CDD" id="cd00093">
    <property type="entry name" value="HTH_XRE"/>
    <property type="match status" value="1"/>
</dbReference>
<dbReference type="InterPro" id="IPR019756">
    <property type="entry name" value="Pept_S26A_signal_pept_1_Ser-AS"/>
</dbReference>
<evidence type="ECO:0000256" key="5">
    <source>
        <dbReference type="ARBA" id="ARBA00023163"/>
    </source>
</evidence>
<dbReference type="EMBL" id="MAQB02000001">
    <property type="protein sequence ID" value="OFJ49584.1"/>
    <property type="molecule type" value="Genomic_DNA"/>
</dbReference>
<dbReference type="InterPro" id="IPR015927">
    <property type="entry name" value="Peptidase_S24_S26A/B/C"/>
</dbReference>
<dbReference type="PANTHER" id="PTHR40661">
    <property type="match status" value="1"/>
</dbReference>
<evidence type="ECO:0000256" key="2">
    <source>
        <dbReference type="ARBA" id="ARBA00022801"/>
    </source>
</evidence>
<reference evidence="7 8" key="1">
    <citation type="submission" date="2016-10" db="EMBL/GenBank/DDBJ databases">
        <title>Updated version of Genome Assembly of Janthinobacterium lividum ERGS5:01.</title>
        <authorList>
            <person name="Kumar R."/>
            <person name="Acharya V."/>
            <person name="Singh D."/>
        </authorList>
    </citation>
    <scope>NUCLEOTIDE SEQUENCE [LARGE SCALE GENOMIC DNA]</scope>
    <source>
        <strain evidence="7 8">ERGS5:01</strain>
    </source>
</reference>
<dbReference type="PANTHER" id="PTHR40661:SF1">
    <property type="entry name" value="HTH CRO_C1-TYPE DOMAIN-CONTAINING PROTEIN"/>
    <property type="match status" value="1"/>
</dbReference>
<name>A0A1E8PVA2_9BURK</name>
<proteinExistence type="predicted"/>
<dbReference type="GO" id="GO:0016020">
    <property type="term" value="C:membrane"/>
    <property type="evidence" value="ECO:0007669"/>
    <property type="project" value="InterPro"/>
</dbReference>
<organism evidence="7 8">
    <name type="scientific">Janthinobacterium lividum</name>
    <dbReference type="NCBI Taxonomy" id="29581"/>
    <lineage>
        <taxon>Bacteria</taxon>
        <taxon>Pseudomonadati</taxon>
        <taxon>Pseudomonadota</taxon>
        <taxon>Betaproteobacteria</taxon>
        <taxon>Burkholderiales</taxon>
        <taxon>Oxalobacteraceae</taxon>
        <taxon>Janthinobacterium</taxon>
    </lineage>
</organism>
<dbReference type="InterPro" id="IPR010982">
    <property type="entry name" value="Lambda_DNA-bd_dom_sf"/>
</dbReference>
<dbReference type="InterPro" id="IPR001387">
    <property type="entry name" value="Cro/C1-type_HTH"/>
</dbReference>
<dbReference type="AlphaFoldDB" id="A0A1E8PVA2"/>
<dbReference type="PROSITE" id="PS00501">
    <property type="entry name" value="SPASE_I_1"/>
    <property type="match status" value="1"/>
</dbReference>
<dbReference type="Pfam" id="PF00717">
    <property type="entry name" value="Peptidase_S24"/>
    <property type="match status" value="1"/>
</dbReference>
<evidence type="ECO:0000313" key="8">
    <source>
        <dbReference type="Proteomes" id="UP000092634"/>
    </source>
</evidence>
<evidence type="ECO:0000256" key="3">
    <source>
        <dbReference type="ARBA" id="ARBA00023015"/>
    </source>
</evidence>
<gene>
    <name evidence="7" type="ORF">BA896_012625</name>
</gene>
<dbReference type="GO" id="GO:0004252">
    <property type="term" value="F:serine-type endopeptidase activity"/>
    <property type="evidence" value="ECO:0007669"/>
    <property type="project" value="InterPro"/>
</dbReference>
<keyword evidence="2" id="KW-0378">Hydrolase</keyword>
<keyword evidence="1" id="KW-0645">Protease</keyword>
<keyword evidence="3" id="KW-0805">Transcription regulation</keyword>
<accession>A0A1E8PVA2</accession>
<feature type="domain" description="HTH cro/C1-type" evidence="6">
    <location>
        <begin position="7"/>
        <end position="62"/>
    </location>
</feature>
<dbReference type="Gene3D" id="1.10.260.40">
    <property type="entry name" value="lambda repressor-like DNA-binding domains"/>
    <property type="match status" value="1"/>
</dbReference>
<evidence type="ECO:0000256" key="4">
    <source>
        <dbReference type="ARBA" id="ARBA00023125"/>
    </source>
</evidence>
<evidence type="ECO:0000256" key="1">
    <source>
        <dbReference type="ARBA" id="ARBA00022670"/>
    </source>
</evidence>
<dbReference type="GO" id="GO:0003677">
    <property type="term" value="F:DNA binding"/>
    <property type="evidence" value="ECO:0007669"/>
    <property type="project" value="UniProtKB-KW"/>
</dbReference>
<dbReference type="SUPFAM" id="SSF51306">
    <property type="entry name" value="LexA/Signal peptidase"/>
    <property type="match status" value="1"/>
</dbReference>
<dbReference type="GO" id="GO:0006508">
    <property type="term" value="P:proteolysis"/>
    <property type="evidence" value="ECO:0007669"/>
    <property type="project" value="UniProtKB-KW"/>
</dbReference>
<protein>
    <recommendedName>
        <fullName evidence="6">HTH cro/C1-type domain-containing protein</fullName>
    </recommendedName>
</protein>
<comment type="caution">
    <text evidence="7">The sequence shown here is derived from an EMBL/GenBank/DDBJ whole genome shotgun (WGS) entry which is preliminary data.</text>
</comment>
<dbReference type="InterPro" id="IPR036286">
    <property type="entry name" value="LexA/Signal_pep-like_sf"/>
</dbReference>